<protein>
    <submittedName>
        <fullName evidence="2">Uncharacterized protein</fullName>
    </submittedName>
</protein>
<comment type="caution">
    <text evidence="2">The sequence shown here is derived from an EMBL/GenBank/DDBJ whole genome shotgun (WGS) entry which is preliminary data.</text>
</comment>
<accession>X6M7Z5</accession>
<reference evidence="2 3" key="1">
    <citation type="journal article" date="2013" name="Curr. Biol.">
        <title>The Genome of the Foraminiferan Reticulomyxa filosa.</title>
        <authorList>
            <person name="Glockner G."/>
            <person name="Hulsmann N."/>
            <person name="Schleicher M."/>
            <person name="Noegel A.A."/>
            <person name="Eichinger L."/>
            <person name="Gallinger C."/>
            <person name="Pawlowski J."/>
            <person name="Sierra R."/>
            <person name="Euteneuer U."/>
            <person name="Pillet L."/>
            <person name="Moustafa A."/>
            <person name="Platzer M."/>
            <person name="Groth M."/>
            <person name="Szafranski K."/>
            <person name="Schliwa M."/>
        </authorList>
    </citation>
    <scope>NUCLEOTIDE SEQUENCE [LARGE SCALE GENOMIC DNA]</scope>
</reference>
<name>X6M7Z5_RETFI</name>
<evidence type="ECO:0000313" key="2">
    <source>
        <dbReference type="EMBL" id="ETO10103.1"/>
    </source>
</evidence>
<proteinExistence type="predicted"/>
<gene>
    <name evidence="2" type="ORF">RFI_27273</name>
</gene>
<dbReference type="Proteomes" id="UP000023152">
    <property type="component" value="Unassembled WGS sequence"/>
</dbReference>
<feature type="region of interest" description="Disordered" evidence="1">
    <location>
        <begin position="136"/>
        <end position="159"/>
    </location>
</feature>
<organism evidence="2 3">
    <name type="scientific">Reticulomyxa filosa</name>
    <dbReference type="NCBI Taxonomy" id="46433"/>
    <lineage>
        <taxon>Eukaryota</taxon>
        <taxon>Sar</taxon>
        <taxon>Rhizaria</taxon>
        <taxon>Retaria</taxon>
        <taxon>Foraminifera</taxon>
        <taxon>Monothalamids</taxon>
        <taxon>Reticulomyxidae</taxon>
        <taxon>Reticulomyxa</taxon>
    </lineage>
</organism>
<evidence type="ECO:0000256" key="1">
    <source>
        <dbReference type="SAM" id="MobiDB-lite"/>
    </source>
</evidence>
<dbReference type="AlphaFoldDB" id="X6M7Z5"/>
<evidence type="ECO:0000313" key="3">
    <source>
        <dbReference type="Proteomes" id="UP000023152"/>
    </source>
</evidence>
<sequence>MAAINVTIFQQILLFFFFHKYEKCLHGAFFFCEWLCDLQLSTRSLVQWRYLRKAAYVGKCLIGTIVGVEVWRNVEFSPKRLTNFELAAKDVIDLGPSSYRPPTGVTEEINYPTNHINESPPPPVDPKNILELNNNLDVPKASDSGSKKGKKPPADDYGKYYQTMKPAQWSTIPFWHHNVSKPNSLFVPLPRIKPLLYKDGKLRGRG</sequence>
<dbReference type="EMBL" id="ASPP01023661">
    <property type="protein sequence ID" value="ETO10103.1"/>
    <property type="molecule type" value="Genomic_DNA"/>
</dbReference>
<keyword evidence="3" id="KW-1185">Reference proteome</keyword>